<comment type="caution">
    <text evidence="2">The sequence shown here is derived from an EMBL/GenBank/DDBJ whole genome shotgun (WGS) entry which is preliminary data.</text>
</comment>
<gene>
    <name evidence="2" type="ORF">V5799_006594</name>
</gene>
<evidence type="ECO:0000313" key="2">
    <source>
        <dbReference type="EMBL" id="KAK8766624.1"/>
    </source>
</evidence>
<keyword evidence="3" id="KW-1185">Reference proteome</keyword>
<feature type="region of interest" description="Disordered" evidence="1">
    <location>
        <begin position="549"/>
        <end position="568"/>
    </location>
</feature>
<dbReference type="AlphaFoldDB" id="A0AAQ4DVY4"/>
<name>A0AAQ4DVY4_AMBAM</name>
<feature type="compositionally biased region" description="Low complexity" evidence="1">
    <location>
        <begin position="82"/>
        <end position="92"/>
    </location>
</feature>
<feature type="region of interest" description="Disordered" evidence="1">
    <location>
        <begin position="478"/>
        <end position="501"/>
    </location>
</feature>
<feature type="region of interest" description="Disordered" evidence="1">
    <location>
        <begin position="67"/>
        <end position="92"/>
    </location>
</feature>
<dbReference type="EMBL" id="JARKHS020026173">
    <property type="protein sequence ID" value="KAK8766624.1"/>
    <property type="molecule type" value="Genomic_DNA"/>
</dbReference>
<dbReference type="Proteomes" id="UP001321473">
    <property type="component" value="Unassembled WGS sequence"/>
</dbReference>
<evidence type="ECO:0000313" key="3">
    <source>
        <dbReference type="Proteomes" id="UP001321473"/>
    </source>
</evidence>
<feature type="compositionally biased region" description="Polar residues" evidence="1">
    <location>
        <begin position="121"/>
        <end position="138"/>
    </location>
</feature>
<organism evidence="2 3">
    <name type="scientific">Amblyomma americanum</name>
    <name type="common">Lone star tick</name>
    <dbReference type="NCBI Taxonomy" id="6943"/>
    <lineage>
        <taxon>Eukaryota</taxon>
        <taxon>Metazoa</taxon>
        <taxon>Ecdysozoa</taxon>
        <taxon>Arthropoda</taxon>
        <taxon>Chelicerata</taxon>
        <taxon>Arachnida</taxon>
        <taxon>Acari</taxon>
        <taxon>Parasitiformes</taxon>
        <taxon>Ixodida</taxon>
        <taxon>Ixodoidea</taxon>
        <taxon>Ixodidae</taxon>
        <taxon>Amblyomminae</taxon>
        <taxon>Amblyomma</taxon>
    </lineage>
</organism>
<sequence>MGGSGSRAAADGPARCEALALPSAHQSQLVRAHRYAMFLRRAWSRLRKPNSAAAPYAAPPAVCNDPGLQEGSAVGPKQEPPSARAASFMGAMSSGAEERIRWRRAGRDRRRGWGFRKLKTQSDSAMSSPACATTTSPNKFPADATGAGTISEGEPRSPATAEPDVAATTAAVAPAVDDYSCLAEDDDINWSAGYVKLCCMADALSQDCSSFQDLRKGPDHAAAAAVQSQLVVERLESVEQHVNLRDGRSAFGASGERISYTRKTATQVVTDGNTTVSTRQELAYGVAKHVTNAASPGEELLIFDPCENTSAGVQQARAEWQGQTTSSQLAIVEDRASIEVAKRTTSVRVHGEDNDQYRAQMGLSPEPIETRRSGSTSPTRNCPVGLLIQPHQQHHPHWGKDHANADVANRDSFFNSDSFLKALQHSSPLSFPPPHPPASNQHFWGVDRGSLENYAERGDFSMTWSAVRDCSDSVASSEDSVFARRASTSSHRHRRSGARDSFDEGEVADIFMFSDDDEDLCSATDHDRCSGSSLKASGNHHQFEISLGARERGAGPQQRPLENGSGDNTMRRIELVVHT</sequence>
<reference evidence="2 3" key="1">
    <citation type="journal article" date="2023" name="Arcadia Sci">
        <title>De novo assembly of a long-read Amblyomma americanum tick genome.</title>
        <authorList>
            <person name="Chou S."/>
            <person name="Poskanzer K.E."/>
            <person name="Rollins M."/>
            <person name="Thuy-Boun P.S."/>
        </authorList>
    </citation>
    <scope>NUCLEOTIDE SEQUENCE [LARGE SCALE GENOMIC DNA]</scope>
    <source>
        <strain evidence="2">F_SG_1</strain>
        <tissue evidence="2">Salivary glands</tissue>
    </source>
</reference>
<protein>
    <submittedName>
        <fullName evidence="2">Uncharacterized protein</fullName>
    </submittedName>
</protein>
<proteinExistence type="predicted"/>
<accession>A0AAQ4DVY4</accession>
<feature type="region of interest" description="Disordered" evidence="1">
    <location>
        <begin position="119"/>
        <end position="163"/>
    </location>
</feature>
<evidence type="ECO:0000256" key="1">
    <source>
        <dbReference type="SAM" id="MobiDB-lite"/>
    </source>
</evidence>
<feature type="region of interest" description="Disordered" evidence="1">
    <location>
        <begin position="425"/>
        <end position="444"/>
    </location>
</feature>